<gene>
    <name evidence="1" type="ORF">CONLIGDRAFT_703333</name>
</gene>
<dbReference type="InParanoid" id="A0A1J7ILN9"/>
<protein>
    <submittedName>
        <fullName evidence="1">Uncharacterized protein</fullName>
    </submittedName>
</protein>
<keyword evidence="2" id="KW-1185">Reference proteome</keyword>
<evidence type="ECO:0000313" key="2">
    <source>
        <dbReference type="Proteomes" id="UP000182658"/>
    </source>
</evidence>
<dbReference type="EMBL" id="KV875098">
    <property type="protein sequence ID" value="OIW28382.1"/>
    <property type="molecule type" value="Genomic_DNA"/>
</dbReference>
<organism evidence="1 2">
    <name type="scientific">Coniochaeta ligniaria NRRL 30616</name>
    <dbReference type="NCBI Taxonomy" id="1408157"/>
    <lineage>
        <taxon>Eukaryota</taxon>
        <taxon>Fungi</taxon>
        <taxon>Dikarya</taxon>
        <taxon>Ascomycota</taxon>
        <taxon>Pezizomycotina</taxon>
        <taxon>Sordariomycetes</taxon>
        <taxon>Sordariomycetidae</taxon>
        <taxon>Coniochaetales</taxon>
        <taxon>Coniochaetaceae</taxon>
        <taxon>Coniochaeta</taxon>
    </lineage>
</organism>
<dbReference type="Proteomes" id="UP000182658">
    <property type="component" value="Unassembled WGS sequence"/>
</dbReference>
<name>A0A1J7ILN9_9PEZI</name>
<reference evidence="1 2" key="1">
    <citation type="submission" date="2016-10" db="EMBL/GenBank/DDBJ databases">
        <title>Draft genome sequence of Coniochaeta ligniaria NRRL30616, a lignocellulolytic fungus for bioabatement of inhibitors in plant biomass hydrolysates.</title>
        <authorList>
            <consortium name="DOE Joint Genome Institute"/>
            <person name="Jimenez D.J."/>
            <person name="Hector R.E."/>
            <person name="Riley R."/>
            <person name="Sun H."/>
            <person name="Grigoriev I.V."/>
            <person name="Van Elsas J.D."/>
            <person name="Nichols N.N."/>
        </authorList>
    </citation>
    <scope>NUCLEOTIDE SEQUENCE [LARGE SCALE GENOMIC DNA]</scope>
    <source>
        <strain evidence="1 2">NRRL 30616</strain>
    </source>
</reference>
<sequence length="235" mass="26991">RHRFTTGSQHRDILTTRSTHRPVKCSLCPLPEISRTTRKLFLEEKTSTNSAIMAPSRVRDEATQADIPTDVKNQLDARLLCFKESCDSLESASHALIETVTSYQVVDTLEGLQFFNRALRDFLGPQNELKAKYQQLVSWVNVTGRDRSWGHQLLALFEPVKTTYKAWSAAVVRRWNVIFRDLTQKCFRLMSDEELEHLHARLEVEMERAQDQQPPEGQVLAGVLYAMDINADDDE</sequence>
<feature type="non-terminal residue" evidence="1">
    <location>
        <position position="1"/>
    </location>
</feature>
<dbReference type="AlphaFoldDB" id="A0A1J7ILN9"/>
<dbReference type="OrthoDB" id="10453214at2759"/>
<accession>A0A1J7ILN9</accession>
<evidence type="ECO:0000313" key="1">
    <source>
        <dbReference type="EMBL" id="OIW28382.1"/>
    </source>
</evidence>
<proteinExistence type="predicted"/>